<protein>
    <submittedName>
        <fullName evidence="4">Uncharacterized protein</fullName>
    </submittedName>
</protein>
<keyword evidence="2 3" id="KW-0040">ANK repeat</keyword>
<evidence type="ECO:0000256" key="2">
    <source>
        <dbReference type="ARBA" id="ARBA00023043"/>
    </source>
</evidence>
<dbReference type="SMART" id="SM00248">
    <property type="entry name" value="ANK"/>
    <property type="match status" value="3"/>
</dbReference>
<dbReference type="InterPro" id="IPR036770">
    <property type="entry name" value="Ankyrin_rpt-contain_sf"/>
</dbReference>
<dbReference type="Pfam" id="PF12796">
    <property type="entry name" value="Ank_2"/>
    <property type="match status" value="1"/>
</dbReference>
<keyword evidence="5" id="KW-1185">Reference proteome</keyword>
<reference evidence="4 5" key="1">
    <citation type="submission" date="2013-03" db="EMBL/GenBank/DDBJ databases">
        <title>The Genome Sequence of Cladophialophora psammophila CBS 110553.</title>
        <authorList>
            <consortium name="The Broad Institute Genomics Platform"/>
            <person name="Cuomo C."/>
            <person name="de Hoog S."/>
            <person name="Gorbushina A."/>
            <person name="Walker B."/>
            <person name="Young S.K."/>
            <person name="Zeng Q."/>
            <person name="Gargeya S."/>
            <person name="Fitzgerald M."/>
            <person name="Haas B."/>
            <person name="Abouelleil A."/>
            <person name="Allen A.W."/>
            <person name="Alvarado L."/>
            <person name="Arachchi H.M."/>
            <person name="Berlin A.M."/>
            <person name="Chapman S.B."/>
            <person name="Gainer-Dewar J."/>
            <person name="Goldberg J."/>
            <person name="Griggs A."/>
            <person name="Gujja S."/>
            <person name="Hansen M."/>
            <person name="Howarth C."/>
            <person name="Imamovic A."/>
            <person name="Ireland A."/>
            <person name="Larimer J."/>
            <person name="McCowan C."/>
            <person name="Murphy C."/>
            <person name="Pearson M."/>
            <person name="Poon T.W."/>
            <person name="Priest M."/>
            <person name="Roberts A."/>
            <person name="Saif S."/>
            <person name="Shea T."/>
            <person name="Sisk P."/>
            <person name="Sykes S."/>
            <person name="Wortman J."/>
            <person name="Nusbaum C."/>
            <person name="Birren B."/>
        </authorList>
    </citation>
    <scope>NUCLEOTIDE SEQUENCE [LARGE SCALE GENOMIC DNA]</scope>
    <source>
        <strain evidence="4 5">CBS 110553</strain>
    </source>
</reference>
<dbReference type="GeneID" id="19191503"/>
<proteinExistence type="predicted"/>
<dbReference type="eggNOG" id="KOG4177">
    <property type="taxonomic scope" value="Eukaryota"/>
</dbReference>
<accession>W9XH84</accession>
<dbReference type="PROSITE" id="PS50088">
    <property type="entry name" value="ANK_REPEAT"/>
    <property type="match status" value="2"/>
</dbReference>
<feature type="repeat" description="ANK" evidence="3">
    <location>
        <begin position="397"/>
        <end position="429"/>
    </location>
</feature>
<dbReference type="PANTHER" id="PTHR24198">
    <property type="entry name" value="ANKYRIN REPEAT AND PROTEIN KINASE DOMAIN-CONTAINING PROTEIN"/>
    <property type="match status" value="1"/>
</dbReference>
<dbReference type="PANTHER" id="PTHR24198:SF165">
    <property type="entry name" value="ANKYRIN REPEAT-CONTAINING PROTEIN-RELATED"/>
    <property type="match status" value="1"/>
</dbReference>
<dbReference type="InterPro" id="IPR002110">
    <property type="entry name" value="Ankyrin_rpt"/>
</dbReference>
<dbReference type="OrthoDB" id="4160321at2759"/>
<keyword evidence="1" id="KW-0677">Repeat</keyword>
<evidence type="ECO:0000313" key="5">
    <source>
        <dbReference type="Proteomes" id="UP000019471"/>
    </source>
</evidence>
<dbReference type="EMBL" id="AMGX01000010">
    <property type="protein sequence ID" value="EXJ69724.1"/>
    <property type="molecule type" value="Genomic_DNA"/>
</dbReference>
<evidence type="ECO:0000256" key="3">
    <source>
        <dbReference type="PROSITE-ProRule" id="PRU00023"/>
    </source>
</evidence>
<evidence type="ECO:0000313" key="4">
    <source>
        <dbReference type="EMBL" id="EXJ69724.1"/>
    </source>
</evidence>
<organism evidence="4 5">
    <name type="scientific">Cladophialophora psammophila CBS 110553</name>
    <dbReference type="NCBI Taxonomy" id="1182543"/>
    <lineage>
        <taxon>Eukaryota</taxon>
        <taxon>Fungi</taxon>
        <taxon>Dikarya</taxon>
        <taxon>Ascomycota</taxon>
        <taxon>Pezizomycotina</taxon>
        <taxon>Eurotiomycetes</taxon>
        <taxon>Chaetothyriomycetidae</taxon>
        <taxon>Chaetothyriales</taxon>
        <taxon>Herpotrichiellaceae</taxon>
        <taxon>Cladophialophora</taxon>
    </lineage>
</organism>
<comment type="caution">
    <text evidence="4">The sequence shown here is derived from an EMBL/GenBank/DDBJ whole genome shotgun (WGS) entry which is preliminary data.</text>
</comment>
<dbReference type="PROSITE" id="PS50297">
    <property type="entry name" value="ANK_REP_REGION"/>
    <property type="match status" value="2"/>
</dbReference>
<dbReference type="RefSeq" id="XP_007745576.1">
    <property type="nucleotide sequence ID" value="XM_007747386.1"/>
</dbReference>
<feature type="repeat" description="ANK" evidence="3">
    <location>
        <begin position="560"/>
        <end position="592"/>
    </location>
</feature>
<dbReference type="Gene3D" id="1.25.40.20">
    <property type="entry name" value="Ankyrin repeat-containing domain"/>
    <property type="match status" value="2"/>
</dbReference>
<name>W9XH84_9EURO</name>
<dbReference type="Pfam" id="PF00023">
    <property type="entry name" value="Ank"/>
    <property type="match status" value="1"/>
</dbReference>
<dbReference type="AlphaFoldDB" id="W9XH84"/>
<gene>
    <name evidence="4" type="ORF">A1O5_06795</name>
</gene>
<sequence>MTHVQMEHCEQVSPEQVESVAHQSGRPLTHLAASECPLCDYSAVLRCRGYTDDEVAHVRAEKLGRHLGRHLEQLALFVLPPTDLAYVHEAVSEAGSLEHRESNPDEAENEPTVQILSEPDLVHKLFVEADLQLTPPGILSDLLDLAMRWQPPQDFTPPNEYFDTEDADLLPLRQESIFGGDLHTAGWARGFGARKEGYCARCPVGHWVNIPDGSYGFRLTYFHGVPDSGVPLPRPSTIQPVQGLFGVWEGFCEACGKMEGLEKDKARMELVSALAAGKDPVLYTHNINTHQHRQEHADIVRSRTEAVRGGTAPQNVHIHTSRVSVSNEPSLANDLEELDRMLGSKPELISNDAFIDRQLANFAKEDMPRAMETLLLRLKATQSVNEMSILANSRSADGESLLMISAAQSQDRVVKLLLDLGADPNATGPGDQTALDLATGRGNFLMARQLVNGGADTSRSYVFQKIFSSDREYAGEMTRVLKEVAPLSQVNPSALSAFSRAAFEGDFASVRTFLGSEGGGPSSCDTEEGSELEVLDEDAVLTEESETRPQQQRIGRAYKVGWTPLMVACQMGHLEVVTMLMNAGANPAPKSPLFKTALEIAKENGRVDVVEYLGRRLKAR</sequence>
<dbReference type="SUPFAM" id="SSF48403">
    <property type="entry name" value="Ankyrin repeat"/>
    <property type="match status" value="1"/>
</dbReference>
<dbReference type="Proteomes" id="UP000019471">
    <property type="component" value="Unassembled WGS sequence"/>
</dbReference>
<evidence type="ECO:0000256" key="1">
    <source>
        <dbReference type="ARBA" id="ARBA00022737"/>
    </source>
</evidence>
<dbReference type="STRING" id="1182543.W9XH84"/>
<dbReference type="HOGENOM" id="CLU_440750_0_0_1"/>